<dbReference type="EMBL" id="CP113520">
    <property type="protein sequence ID" value="WAJ27674.1"/>
    <property type="molecule type" value="Genomic_DNA"/>
</dbReference>
<organism evidence="1 2">
    <name type="scientific">Antarcticirhabdus aurantiaca</name>
    <dbReference type="NCBI Taxonomy" id="2606717"/>
    <lineage>
        <taxon>Bacteria</taxon>
        <taxon>Pseudomonadati</taxon>
        <taxon>Pseudomonadota</taxon>
        <taxon>Alphaproteobacteria</taxon>
        <taxon>Hyphomicrobiales</taxon>
        <taxon>Aurantimonadaceae</taxon>
        <taxon>Antarcticirhabdus</taxon>
    </lineage>
</organism>
<keyword evidence="1" id="KW-0418">Kinase</keyword>
<reference evidence="1" key="1">
    <citation type="submission" date="2022-11" db="EMBL/GenBank/DDBJ databases">
        <title>beta-Carotene-producing bacterium, Jeongeuplla avenae sp. nov., alleviates the salt stress of Arabidopsis seedlings.</title>
        <authorList>
            <person name="Jiang L."/>
            <person name="Lee J."/>
        </authorList>
    </citation>
    <scope>NUCLEOTIDE SEQUENCE</scope>
    <source>
        <strain evidence="1">DY_R2A_6</strain>
    </source>
</reference>
<dbReference type="Proteomes" id="UP001163223">
    <property type="component" value="Chromosome"/>
</dbReference>
<keyword evidence="2" id="KW-1185">Reference proteome</keyword>
<name>A0ACD4NLH3_9HYPH</name>
<sequence>MTPSAPRHVAVIDVGKTNAKLVVHDLETGRDVFEARRANAVLAGPPYPHFDADGLFDFLLDSLAEAATRHPVDAISVTTHGACAALVAEDGLALPILDYESDAPEETRASYDAARPPFAETFSPRLPNGLNVGAQLFWLQHRFPAEFARASHVLTYPQYWAWRLTGRAASEATSLGCHTDLWEPAANAPSSLVARQGWADTLPPLASAFEALGVLKGDLAARIGLAGRAIPVHCGIHDSNASLLPHLLAREAPFSVLSTGTWVIAFAAGGALGRLDPGRDMLANVDAFGRAVPSARFMGGREFDQLTGGTAPAPSEADTEAVIAEGVMALPSFAPGTGPYPDRRGAWTHDPAELSHGERTAAATLYVALMAAEVLDAAGAAGPSVVEGPFAANVLFLRALATLTGRPVEAAQGSTGTSAGAALLALPPQARGRHGHATQAVAPDPAFAERLRPYREAWRAAL</sequence>
<evidence type="ECO:0000313" key="1">
    <source>
        <dbReference type="EMBL" id="WAJ27674.1"/>
    </source>
</evidence>
<keyword evidence="1" id="KW-0808">Transferase</keyword>
<protein>
    <submittedName>
        <fullName evidence="1">FGGY-family carbohydrate kinase</fullName>
    </submittedName>
</protein>
<evidence type="ECO:0000313" key="2">
    <source>
        <dbReference type="Proteomes" id="UP001163223"/>
    </source>
</evidence>
<proteinExistence type="predicted"/>
<accession>A0ACD4NLH3</accession>
<gene>
    <name evidence="1" type="ORF">OXU80_22990</name>
</gene>